<dbReference type="AlphaFoldDB" id="A0A918XRT4"/>
<keyword evidence="3" id="KW-1185">Reference proteome</keyword>
<keyword evidence="1" id="KW-0812">Transmembrane</keyword>
<feature type="transmembrane region" description="Helical" evidence="1">
    <location>
        <begin position="91"/>
        <end position="114"/>
    </location>
</feature>
<feature type="transmembrane region" description="Helical" evidence="1">
    <location>
        <begin position="32"/>
        <end position="52"/>
    </location>
</feature>
<organism evidence="2 3">
    <name type="scientific">Thalassobaculum fulvum</name>
    <dbReference type="NCBI Taxonomy" id="1633335"/>
    <lineage>
        <taxon>Bacteria</taxon>
        <taxon>Pseudomonadati</taxon>
        <taxon>Pseudomonadota</taxon>
        <taxon>Alphaproteobacteria</taxon>
        <taxon>Rhodospirillales</taxon>
        <taxon>Thalassobaculaceae</taxon>
        <taxon>Thalassobaculum</taxon>
    </lineage>
</organism>
<evidence type="ECO:0000313" key="2">
    <source>
        <dbReference type="EMBL" id="GHD46660.1"/>
    </source>
</evidence>
<proteinExistence type="predicted"/>
<name>A0A918XRT4_9PROT</name>
<reference evidence="2" key="1">
    <citation type="journal article" date="2014" name="Int. J. Syst. Evol. Microbiol.">
        <title>Complete genome sequence of Corynebacterium casei LMG S-19264T (=DSM 44701T), isolated from a smear-ripened cheese.</title>
        <authorList>
            <consortium name="US DOE Joint Genome Institute (JGI-PGF)"/>
            <person name="Walter F."/>
            <person name="Albersmeier A."/>
            <person name="Kalinowski J."/>
            <person name="Ruckert C."/>
        </authorList>
    </citation>
    <scope>NUCLEOTIDE SEQUENCE</scope>
    <source>
        <strain evidence="2">KCTC 42651</strain>
    </source>
</reference>
<dbReference type="Proteomes" id="UP000630353">
    <property type="component" value="Unassembled WGS sequence"/>
</dbReference>
<accession>A0A918XRT4</accession>
<feature type="transmembrane region" description="Helical" evidence="1">
    <location>
        <begin position="64"/>
        <end position="84"/>
    </location>
</feature>
<protein>
    <submittedName>
        <fullName evidence="2">Uncharacterized protein</fullName>
    </submittedName>
</protein>
<keyword evidence="1" id="KW-1133">Transmembrane helix</keyword>
<dbReference type="EMBL" id="BMZS01000003">
    <property type="protein sequence ID" value="GHD46660.1"/>
    <property type="molecule type" value="Genomic_DNA"/>
</dbReference>
<dbReference type="RefSeq" id="WP_189988420.1">
    <property type="nucleotide sequence ID" value="NZ_BMZS01000003.1"/>
</dbReference>
<evidence type="ECO:0000313" key="3">
    <source>
        <dbReference type="Proteomes" id="UP000630353"/>
    </source>
</evidence>
<gene>
    <name evidence="2" type="ORF">GCM10017083_16050</name>
</gene>
<comment type="caution">
    <text evidence="2">The sequence shown here is derived from an EMBL/GenBank/DDBJ whole genome shotgun (WGS) entry which is preliminary data.</text>
</comment>
<reference evidence="2" key="2">
    <citation type="submission" date="2020-09" db="EMBL/GenBank/DDBJ databases">
        <authorList>
            <person name="Sun Q."/>
            <person name="Kim S."/>
        </authorList>
    </citation>
    <scope>NUCLEOTIDE SEQUENCE</scope>
    <source>
        <strain evidence="2">KCTC 42651</strain>
    </source>
</reference>
<sequence>MPTPTVTHRRNTGQPYAALASAIRKRPQVIRWILAGPGATTAAILTMAAMPAWLPRGAAGVDNIVYPLVLAPLIWTVAFLYAVVEPNLPRGVALIAGAVVANGLVTILAAGGAFTGSVR</sequence>
<keyword evidence="1" id="KW-0472">Membrane</keyword>
<evidence type="ECO:0000256" key="1">
    <source>
        <dbReference type="SAM" id="Phobius"/>
    </source>
</evidence>